<evidence type="ECO:0000256" key="5">
    <source>
        <dbReference type="RuleBase" id="RU004478"/>
    </source>
</evidence>
<dbReference type="InterPro" id="IPR000740">
    <property type="entry name" value="GrpE"/>
</dbReference>
<evidence type="ECO:0000256" key="1">
    <source>
        <dbReference type="ARBA" id="ARBA00004305"/>
    </source>
</evidence>
<comment type="subcellular location">
    <subcellularLocation>
        <location evidence="1 4">Mitochondrion matrix</location>
    </subcellularLocation>
</comment>
<feature type="coiled-coil region" evidence="6">
    <location>
        <begin position="56"/>
        <end position="123"/>
    </location>
</feature>
<dbReference type="SUPFAM" id="SSF58014">
    <property type="entry name" value="Coiled-coil domain of nucleotide exchange factor GrpE"/>
    <property type="match status" value="1"/>
</dbReference>
<protein>
    <recommendedName>
        <fullName evidence="4">GrpE protein homolog</fullName>
    </recommendedName>
</protein>
<evidence type="ECO:0000256" key="7">
    <source>
        <dbReference type="SAM" id="MobiDB-lite"/>
    </source>
</evidence>
<dbReference type="AlphaFoldDB" id="A0A6J3M2E9"/>
<keyword evidence="6" id="KW-0175">Coiled coil</keyword>
<keyword evidence="3 4" id="KW-0143">Chaperone</keyword>
<dbReference type="GO" id="GO:0030150">
    <property type="term" value="P:protein import into mitochondrial matrix"/>
    <property type="evidence" value="ECO:0007669"/>
    <property type="project" value="TreeGrafter"/>
</dbReference>
<dbReference type="RefSeq" id="XP_033458128.1">
    <property type="nucleotide sequence ID" value="XM_033603296.1"/>
</dbReference>
<evidence type="ECO:0000313" key="9">
    <source>
        <dbReference type="RefSeq" id="XP_033458128.1"/>
    </source>
</evidence>
<reference evidence="9" key="3">
    <citation type="submission" date="2025-08" db="UniProtKB">
        <authorList>
            <consortium name="RefSeq"/>
        </authorList>
    </citation>
    <scope>IDENTIFICATION</scope>
    <source>
        <strain evidence="9">CBS 342.82</strain>
    </source>
</reference>
<dbReference type="HAMAP" id="MF_01151">
    <property type="entry name" value="GrpE"/>
    <property type="match status" value="1"/>
</dbReference>
<reference evidence="9" key="2">
    <citation type="submission" date="2020-04" db="EMBL/GenBank/DDBJ databases">
        <authorList>
            <consortium name="NCBI Genome Project"/>
        </authorList>
    </citation>
    <scope>NUCLEOTIDE SEQUENCE</scope>
    <source>
        <strain evidence="9">CBS 342.82</strain>
    </source>
</reference>
<comment type="function">
    <text evidence="4">Essential component of the PAM complex, a complex required for the translocation of transit peptide-containing proteins from the inner membrane into the mitochondrial matrix in an ATP-dependent manner.</text>
</comment>
<keyword evidence="8" id="KW-1185">Reference proteome</keyword>
<evidence type="ECO:0000256" key="3">
    <source>
        <dbReference type="ARBA" id="ARBA00023186"/>
    </source>
</evidence>
<dbReference type="SUPFAM" id="SSF51064">
    <property type="entry name" value="Head domain of nucleotide exchange factor GrpE"/>
    <property type="match status" value="1"/>
</dbReference>
<dbReference type="GeneID" id="54361096"/>
<dbReference type="InterPro" id="IPR013805">
    <property type="entry name" value="GrpE_CC"/>
</dbReference>
<dbReference type="PANTHER" id="PTHR21237:SF23">
    <property type="entry name" value="GRPE PROTEIN HOMOLOG, MITOCHONDRIAL"/>
    <property type="match status" value="1"/>
</dbReference>
<dbReference type="GO" id="GO:0051082">
    <property type="term" value="F:unfolded protein binding"/>
    <property type="evidence" value="ECO:0007669"/>
    <property type="project" value="TreeGrafter"/>
</dbReference>
<dbReference type="GO" id="GO:0001405">
    <property type="term" value="C:PAM complex, Tim23 associated import motor"/>
    <property type="evidence" value="ECO:0007669"/>
    <property type="project" value="TreeGrafter"/>
</dbReference>
<dbReference type="GO" id="GO:0051087">
    <property type="term" value="F:protein-folding chaperone binding"/>
    <property type="evidence" value="ECO:0007669"/>
    <property type="project" value="InterPro"/>
</dbReference>
<dbReference type="CDD" id="cd00446">
    <property type="entry name" value="GrpE"/>
    <property type="match status" value="1"/>
</dbReference>
<dbReference type="PRINTS" id="PR00773">
    <property type="entry name" value="GRPEPROTEIN"/>
</dbReference>
<sequence>MLSQRLARSIPGYTRQCISQCRSSTAPFITASSRAARPVATQTFAARRWYSSEKISEDANNESNKEQAELLGAEDKAKLDAASAENPLQKELDAKKKEAVEVTDRLKRSIADYRNLQEQTKREVQAAKDFALQRFAKELLDSVDNLDRALSTVPADKLNSDNQDLVNLHSGLKMTEDILMKTLAKNGLQRFDPAENNDMFDPNRHEATFQTPQPDKKDGSVFFTQSKGFLYNGRVIRAAKVGVVKNS</sequence>
<proteinExistence type="inferred from homology"/>
<dbReference type="Proteomes" id="UP000504637">
    <property type="component" value="Unplaced"/>
</dbReference>
<reference evidence="9" key="1">
    <citation type="submission" date="2020-01" db="EMBL/GenBank/DDBJ databases">
        <authorList>
            <consortium name="DOE Joint Genome Institute"/>
            <person name="Haridas S."/>
            <person name="Albert R."/>
            <person name="Binder M."/>
            <person name="Bloem J."/>
            <person name="Labutti K."/>
            <person name="Salamov A."/>
            <person name="Andreopoulos B."/>
            <person name="Baker S.E."/>
            <person name="Barry K."/>
            <person name="Bills G."/>
            <person name="Bluhm B.H."/>
            <person name="Cannon C."/>
            <person name="Castanera R."/>
            <person name="Culley D.E."/>
            <person name="Daum C."/>
            <person name="Ezra D."/>
            <person name="Gonzalez J.B."/>
            <person name="Henrissat B."/>
            <person name="Kuo A."/>
            <person name="Liang C."/>
            <person name="Lipzen A."/>
            <person name="Lutzoni F."/>
            <person name="Magnuson J."/>
            <person name="Mondo S."/>
            <person name="Nolan M."/>
            <person name="Ohm R."/>
            <person name="Pangilinan J."/>
            <person name="Park H.-J."/>
            <person name="Ramirez L."/>
            <person name="Alfaro M."/>
            <person name="Sun H."/>
            <person name="Tritt A."/>
            <person name="Yoshinaga Y."/>
            <person name="Zwiers L.-H."/>
            <person name="Turgeon B.G."/>
            <person name="Goodwin S.B."/>
            <person name="Spatafora J.W."/>
            <person name="Crous P.W."/>
            <person name="Grigoriev I.V."/>
        </authorList>
    </citation>
    <scope>NUCLEOTIDE SEQUENCE</scope>
    <source>
        <strain evidence="9">CBS 342.82</strain>
    </source>
</reference>
<organism evidence="9">
    <name type="scientific">Dissoconium aciculare CBS 342.82</name>
    <dbReference type="NCBI Taxonomy" id="1314786"/>
    <lineage>
        <taxon>Eukaryota</taxon>
        <taxon>Fungi</taxon>
        <taxon>Dikarya</taxon>
        <taxon>Ascomycota</taxon>
        <taxon>Pezizomycotina</taxon>
        <taxon>Dothideomycetes</taxon>
        <taxon>Dothideomycetidae</taxon>
        <taxon>Mycosphaerellales</taxon>
        <taxon>Dissoconiaceae</taxon>
        <taxon>Dissoconium</taxon>
    </lineage>
</organism>
<accession>A0A6J3M2E9</accession>
<evidence type="ECO:0000256" key="6">
    <source>
        <dbReference type="SAM" id="Coils"/>
    </source>
</evidence>
<dbReference type="InterPro" id="IPR009012">
    <property type="entry name" value="GrpE_head"/>
</dbReference>
<keyword evidence="4" id="KW-0496">Mitochondrion</keyword>
<dbReference type="PROSITE" id="PS01071">
    <property type="entry name" value="GRPE"/>
    <property type="match status" value="1"/>
</dbReference>
<dbReference type="FunFam" id="2.30.22.10:FF:000002">
    <property type="entry name" value="GrpE protein homolog"/>
    <property type="match status" value="1"/>
</dbReference>
<evidence type="ECO:0000256" key="2">
    <source>
        <dbReference type="ARBA" id="ARBA00009054"/>
    </source>
</evidence>
<dbReference type="Gene3D" id="2.30.22.10">
    <property type="entry name" value="Head domain of nucleotide exchange factor GrpE"/>
    <property type="match status" value="1"/>
</dbReference>
<comment type="similarity">
    <text evidence="2 5">Belongs to the GrpE family.</text>
</comment>
<evidence type="ECO:0000313" key="8">
    <source>
        <dbReference type="Proteomes" id="UP000504637"/>
    </source>
</evidence>
<dbReference type="OrthoDB" id="201635at2759"/>
<dbReference type="Gene3D" id="3.90.20.20">
    <property type="match status" value="1"/>
</dbReference>
<dbReference type="GO" id="GO:0042803">
    <property type="term" value="F:protein homodimerization activity"/>
    <property type="evidence" value="ECO:0007669"/>
    <property type="project" value="InterPro"/>
</dbReference>
<evidence type="ECO:0000256" key="4">
    <source>
        <dbReference type="RuleBase" id="RU000640"/>
    </source>
</evidence>
<dbReference type="GO" id="GO:0006457">
    <property type="term" value="P:protein folding"/>
    <property type="evidence" value="ECO:0007669"/>
    <property type="project" value="InterPro"/>
</dbReference>
<feature type="region of interest" description="Disordered" evidence="7">
    <location>
        <begin position="195"/>
        <end position="217"/>
    </location>
</feature>
<name>A0A6J3M2E9_9PEZI</name>
<gene>
    <name evidence="9" type="ORF">K489DRAFT_372036</name>
</gene>
<dbReference type="Pfam" id="PF01025">
    <property type="entry name" value="GrpE"/>
    <property type="match status" value="1"/>
</dbReference>
<dbReference type="PANTHER" id="PTHR21237">
    <property type="entry name" value="GRPE PROTEIN"/>
    <property type="match status" value="1"/>
</dbReference>
<dbReference type="GO" id="GO:0000774">
    <property type="term" value="F:adenyl-nucleotide exchange factor activity"/>
    <property type="evidence" value="ECO:0007669"/>
    <property type="project" value="InterPro"/>
</dbReference>